<dbReference type="AlphaFoldDB" id="A0A1V9X4C8"/>
<dbReference type="Proteomes" id="UP000192247">
    <property type="component" value="Unassembled WGS sequence"/>
</dbReference>
<dbReference type="InParanoid" id="A0A1V9X4C8"/>
<proteinExistence type="predicted"/>
<dbReference type="EMBL" id="MNPL01025604">
    <property type="protein sequence ID" value="OQR68233.1"/>
    <property type="molecule type" value="Genomic_DNA"/>
</dbReference>
<sequence>MDRQEDRRADRWIDRERTDRQEDR</sequence>
<organism evidence="1 2">
    <name type="scientific">Tropilaelaps mercedesae</name>
    <dbReference type="NCBI Taxonomy" id="418985"/>
    <lineage>
        <taxon>Eukaryota</taxon>
        <taxon>Metazoa</taxon>
        <taxon>Ecdysozoa</taxon>
        <taxon>Arthropoda</taxon>
        <taxon>Chelicerata</taxon>
        <taxon>Arachnida</taxon>
        <taxon>Acari</taxon>
        <taxon>Parasitiformes</taxon>
        <taxon>Mesostigmata</taxon>
        <taxon>Gamasina</taxon>
        <taxon>Dermanyssoidea</taxon>
        <taxon>Laelapidae</taxon>
        <taxon>Tropilaelaps</taxon>
    </lineage>
</organism>
<gene>
    <name evidence="1" type="ORF">BIW11_04598</name>
</gene>
<keyword evidence="2" id="KW-1185">Reference proteome</keyword>
<evidence type="ECO:0000313" key="1">
    <source>
        <dbReference type="EMBL" id="OQR68233.1"/>
    </source>
</evidence>
<accession>A0A1V9X4C8</accession>
<evidence type="ECO:0000313" key="2">
    <source>
        <dbReference type="Proteomes" id="UP000192247"/>
    </source>
</evidence>
<comment type="caution">
    <text evidence="1">The sequence shown here is derived from an EMBL/GenBank/DDBJ whole genome shotgun (WGS) entry which is preliminary data.</text>
</comment>
<reference evidence="1 2" key="1">
    <citation type="journal article" date="2017" name="Gigascience">
        <title>Draft genome of the honey bee ectoparasitic mite, Tropilaelaps mercedesae, is shaped by the parasitic life history.</title>
        <authorList>
            <person name="Dong X."/>
            <person name="Armstrong S.D."/>
            <person name="Xia D."/>
            <person name="Makepeace B.L."/>
            <person name="Darby A.C."/>
            <person name="Kadowaki T."/>
        </authorList>
    </citation>
    <scope>NUCLEOTIDE SEQUENCE [LARGE SCALE GENOMIC DNA]</scope>
    <source>
        <strain evidence="1">Wuxi-XJTLU</strain>
    </source>
</reference>
<protein>
    <submittedName>
        <fullName evidence="1">Uncharacterized protein</fullName>
    </submittedName>
</protein>
<name>A0A1V9X4C8_9ACAR</name>